<dbReference type="InterPro" id="IPR019050">
    <property type="entry name" value="FDF_dom"/>
</dbReference>
<reference evidence="4 5" key="1">
    <citation type="journal article" date="2024" name="Science">
        <title>Giant polyketide synthase enzymes in the biosynthesis of giant marine polyether toxins.</title>
        <authorList>
            <person name="Fallon T.R."/>
            <person name="Shende V.V."/>
            <person name="Wierzbicki I.H."/>
            <person name="Pendleton A.L."/>
            <person name="Watervoot N.F."/>
            <person name="Auber R.P."/>
            <person name="Gonzalez D.J."/>
            <person name="Wisecaver J.H."/>
            <person name="Moore B.S."/>
        </authorList>
    </citation>
    <scope>NUCLEOTIDE SEQUENCE [LARGE SCALE GENOMIC DNA]</scope>
    <source>
        <strain evidence="4 5">12B1</strain>
    </source>
</reference>
<dbReference type="EMBL" id="JBGBPQ010000013">
    <property type="protein sequence ID" value="KAL1512120.1"/>
    <property type="molecule type" value="Genomic_DNA"/>
</dbReference>
<dbReference type="PANTHER" id="PTHR13586:SF0">
    <property type="entry name" value="TRAILER HITCH, ISOFORM H"/>
    <property type="match status" value="1"/>
</dbReference>
<sequence length="426" mass="43625">MNDTRDGTGNGLRSGSRRSMVPYGRRERRENYLYRGLRASAPKAMGSNIPYLGSKIVLISKSEIRYEGQLYTIDQTNSTVALQNVRSFGTEGRNEQNPIPPSNEVFDYIIFRGSDIKDLHVCESPTETPTGLAAPTTPAAPAPPTAPAAAPVVPAAAAPAARVTAAPAPAAAPAAWGMNPSQAKATTTAAAPAPPPAGVVRGGRTQPGTGAHMQGRATRSTAGAAAESGEPEEEFDIQAMLMGFNKVAIAEEASAKVKSKAYDKSAFFDSLDEEVAEDGPRKGRAFMDDMRKLDALTFGEELMKSSRGGKGRARPGGRPSLAGRGTGSSGDSEGAKGGKGKGAPRDGAKGGKGKGGGGKASDSPREAGKGEGKGKAKGTPRDGKGAGRGATGGRGGGRTAAGRNKDAETFGDIAMGGGRGVSLRWW</sequence>
<dbReference type="SUPFAM" id="SSF50182">
    <property type="entry name" value="Sm-like ribonucleoproteins"/>
    <property type="match status" value="1"/>
</dbReference>
<dbReference type="Gene3D" id="2.30.30.100">
    <property type="match status" value="1"/>
</dbReference>
<dbReference type="PROSITE" id="PS52002">
    <property type="entry name" value="SM"/>
    <property type="match status" value="1"/>
</dbReference>
<feature type="domain" description="Sm" evidence="3">
    <location>
        <begin position="43"/>
        <end position="125"/>
    </location>
</feature>
<feature type="compositionally biased region" description="Low complexity" evidence="1">
    <location>
        <begin position="216"/>
        <end position="228"/>
    </location>
</feature>
<comment type="caution">
    <text evidence="4">The sequence shown here is derived from an EMBL/GenBank/DDBJ whole genome shotgun (WGS) entry which is preliminary data.</text>
</comment>
<dbReference type="InterPro" id="IPR025762">
    <property type="entry name" value="DFDF"/>
</dbReference>
<dbReference type="InterPro" id="IPR025609">
    <property type="entry name" value="Lsm14-like_N"/>
</dbReference>
<feature type="region of interest" description="Disordered" evidence="1">
    <location>
        <begin position="182"/>
        <end position="232"/>
    </location>
</feature>
<dbReference type="PANTHER" id="PTHR13586">
    <property type="entry name" value="SCD6 PROTEIN-RELATED"/>
    <property type="match status" value="1"/>
</dbReference>
<keyword evidence="5" id="KW-1185">Reference proteome</keyword>
<dbReference type="GO" id="GO:0003729">
    <property type="term" value="F:mRNA binding"/>
    <property type="evidence" value="ECO:0007669"/>
    <property type="project" value="TreeGrafter"/>
</dbReference>
<feature type="compositionally biased region" description="Basic and acidic residues" evidence="1">
    <location>
        <begin position="362"/>
        <end position="385"/>
    </location>
</feature>
<dbReference type="InterPro" id="IPR010920">
    <property type="entry name" value="LSM_dom_sf"/>
</dbReference>
<feature type="region of interest" description="Disordered" evidence="1">
    <location>
        <begin position="302"/>
        <end position="426"/>
    </location>
</feature>
<evidence type="ECO:0008006" key="6">
    <source>
        <dbReference type="Google" id="ProtNLM"/>
    </source>
</evidence>
<evidence type="ECO:0000313" key="4">
    <source>
        <dbReference type="EMBL" id="KAL1512120.1"/>
    </source>
</evidence>
<evidence type="ECO:0000259" key="2">
    <source>
        <dbReference type="PROSITE" id="PS51512"/>
    </source>
</evidence>
<evidence type="ECO:0000259" key="3">
    <source>
        <dbReference type="PROSITE" id="PS52002"/>
    </source>
</evidence>
<dbReference type="GO" id="GO:0034063">
    <property type="term" value="P:stress granule assembly"/>
    <property type="evidence" value="ECO:0007669"/>
    <property type="project" value="TreeGrafter"/>
</dbReference>
<dbReference type="SMART" id="SM01271">
    <property type="entry name" value="LSM14"/>
    <property type="match status" value="1"/>
</dbReference>
<feature type="region of interest" description="Disordered" evidence="1">
    <location>
        <begin position="1"/>
        <end position="24"/>
    </location>
</feature>
<dbReference type="Pfam" id="PF12701">
    <property type="entry name" value="LSM14"/>
    <property type="match status" value="1"/>
</dbReference>
<gene>
    <name evidence="4" type="ORF">AB1Y20_005389</name>
</gene>
<feature type="region of interest" description="Disordered" evidence="1">
    <location>
        <begin position="123"/>
        <end position="148"/>
    </location>
</feature>
<evidence type="ECO:0000256" key="1">
    <source>
        <dbReference type="SAM" id="MobiDB-lite"/>
    </source>
</evidence>
<dbReference type="AlphaFoldDB" id="A0AB34J635"/>
<accession>A0AB34J635</accession>
<dbReference type="PROSITE" id="PS51512">
    <property type="entry name" value="DFDF"/>
    <property type="match status" value="1"/>
</dbReference>
<feature type="domain" description="DFDF" evidence="2">
    <location>
        <begin position="223"/>
        <end position="259"/>
    </location>
</feature>
<dbReference type="SMART" id="SM01199">
    <property type="entry name" value="FDF"/>
    <property type="match status" value="1"/>
</dbReference>
<dbReference type="InterPro" id="IPR047575">
    <property type="entry name" value="Sm"/>
</dbReference>
<dbReference type="GO" id="GO:0033962">
    <property type="term" value="P:P-body assembly"/>
    <property type="evidence" value="ECO:0007669"/>
    <property type="project" value="TreeGrafter"/>
</dbReference>
<dbReference type="Proteomes" id="UP001515480">
    <property type="component" value="Unassembled WGS sequence"/>
</dbReference>
<evidence type="ECO:0000313" key="5">
    <source>
        <dbReference type="Proteomes" id="UP001515480"/>
    </source>
</evidence>
<name>A0AB34J635_PRYPA</name>
<organism evidence="4 5">
    <name type="scientific">Prymnesium parvum</name>
    <name type="common">Toxic golden alga</name>
    <dbReference type="NCBI Taxonomy" id="97485"/>
    <lineage>
        <taxon>Eukaryota</taxon>
        <taxon>Haptista</taxon>
        <taxon>Haptophyta</taxon>
        <taxon>Prymnesiophyceae</taxon>
        <taxon>Prymnesiales</taxon>
        <taxon>Prymnesiaceae</taxon>
        <taxon>Prymnesium</taxon>
    </lineage>
</organism>
<protein>
    <recommendedName>
        <fullName evidence="6">DFDF domain-containing protein</fullName>
    </recommendedName>
</protein>
<feature type="compositionally biased region" description="Gly residues" evidence="1">
    <location>
        <begin position="386"/>
        <end position="399"/>
    </location>
</feature>
<dbReference type="CDD" id="cd01736">
    <property type="entry name" value="LSm14_N"/>
    <property type="match status" value="1"/>
</dbReference>
<dbReference type="GO" id="GO:0000932">
    <property type="term" value="C:P-body"/>
    <property type="evidence" value="ECO:0007669"/>
    <property type="project" value="TreeGrafter"/>
</dbReference>
<proteinExistence type="predicted"/>